<dbReference type="GO" id="GO:0003677">
    <property type="term" value="F:DNA binding"/>
    <property type="evidence" value="ECO:0007669"/>
    <property type="project" value="UniProtKB-KW"/>
</dbReference>
<dbReference type="SUPFAM" id="SSF46785">
    <property type="entry name" value="Winged helix' DNA-binding domain"/>
    <property type="match status" value="1"/>
</dbReference>
<evidence type="ECO:0000313" key="7">
    <source>
        <dbReference type="Proteomes" id="UP000325055"/>
    </source>
</evidence>
<keyword evidence="3" id="KW-0804">Transcription</keyword>
<reference evidence="6" key="2">
    <citation type="submission" date="2023-08" db="EMBL/GenBank/DDBJ databases">
        <title>Reintroducing virulent viruses to syntetic microbiomes.</title>
        <authorList>
            <person name="Wilde J."/>
            <person name="Boyes R."/>
            <person name="Robinson A.V."/>
            <person name="Daisley B.A."/>
            <person name="Allen-Vercoe E."/>
        </authorList>
    </citation>
    <scope>NUCLEOTIDE SEQUENCE</scope>
    <source>
        <strain evidence="6">225I_12FAA</strain>
    </source>
</reference>
<dbReference type="InterPro" id="IPR002577">
    <property type="entry name" value="HTH_HxlR"/>
</dbReference>
<name>A0A5M6A182_9BACE</name>
<dbReference type="InterPro" id="IPR036390">
    <property type="entry name" value="WH_DNA-bd_sf"/>
</dbReference>
<dbReference type="Proteomes" id="UP000325055">
    <property type="component" value="Unassembled WGS sequence"/>
</dbReference>
<dbReference type="Proteomes" id="UP001266995">
    <property type="component" value="Unassembled WGS sequence"/>
</dbReference>
<sequence length="106" mass="12325">MKKNPRCETIRRGMDIIGSRWKLIIIELLRGGTKRYGEIKRLMPDTSEKMLISELKSLTELGFIERKSYPEVPPKVEYSITEKGKGIYSVIDVISEWSLKHIDLED</sequence>
<keyword evidence="2" id="KW-0238">DNA-binding</keyword>
<keyword evidence="1" id="KW-0805">Transcription regulation</keyword>
<evidence type="ECO:0000256" key="1">
    <source>
        <dbReference type="ARBA" id="ARBA00023015"/>
    </source>
</evidence>
<organism evidence="5 7">
    <name type="scientific">Bacteroides cellulosilyticus</name>
    <dbReference type="NCBI Taxonomy" id="246787"/>
    <lineage>
        <taxon>Bacteria</taxon>
        <taxon>Pseudomonadati</taxon>
        <taxon>Bacteroidota</taxon>
        <taxon>Bacteroidia</taxon>
        <taxon>Bacteroidales</taxon>
        <taxon>Bacteroidaceae</taxon>
        <taxon>Bacteroides</taxon>
    </lineage>
</organism>
<dbReference type="EMBL" id="JAVSNH010000001">
    <property type="protein sequence ID" value="MDT4511358.1"/>
    <property type="molecule type" value="Genomic_DNA"/>
</dbReference>
<dbReference type="InterPro" id="IPR036388">
    <property type="entry name" value="WH-like_DNA-bd_sf"/>
</dbReference>
<evidence type="ECO:0000256" key="2">
    <source>
        <dbReference type="ARBA" id="ARBA00023125"/>
    </source>
</evidence>
<dbReference type="RefSeq" id="WP_007213610.1">
    <property type="nucleotide sequence ID" value="NZ_JAFEKG010000001.1"/>
</dbReference>
<evidence type="ECO:0000256" key="3">
    <source>
        <dbReference type="ARBA" id="ARBA00023163"/>
    </source>
</evidence>
<dbReference type="AlphaFoldDB" id="A0A5M6A182"/>
<proteinExistence type="predicted"/>
<dbReference type="PANTHER" id="PTHR33204">
    <property type="entry name" value="TRANSCRIPTIONAL REGULATOR, MARR FAMILY"/>
    <property type="match status" value="1"/>
</dbReference>
<gene>
    <name evidence="5" type="ORF">F2Y86_26265</name>
    <name evidence="6" type="ORF">RO785_10250</name>
</gene>
<dbReference type="Pfam" id="PF01638">
    <property type="entry name" value="HxlR"/>
    <property type="match status" value="1"/>
</dbReference>
<dbReference type="PROSITE" id="PS51118">
    <property type="entry name" value="HTH_HXLR"/>
    <property type="match status" value="1"/>
</dbReference>
<feature type="domain" description="HTH hxlR-type" evidence="4">
    <location>
        <begin position="7"/>
        <end position="106"/>
    </location>
</feature>
<accession>A0A5M6A182</accession>
<evidence type="ECO:0000313" key="5">
    <source>
        <dbReference type="EMBL" id="KAA5402292.1"/>
    </source>
</evidence>
<dbReference type="PANTHER" id="PTHR33204:SF37">
    <property type="entry name" value="HTH-TYPE TRANSCRIPTIONAL REGULATOR YODB"/>
    <property type="match status" value="1"/>
</dbReference>
<dbReference type="EMBL" id="VVYW01000037">
    <property type="protein sequence ID" value="KAA5402292.1"/>
    <property type="molecule type" value="Genomic_DNA"/>
</dbReference>
<comment type="caution">
    <text evidence="5">The sequence shown here is derived from an EMBL/GenBank/DDBJ whole genome shotgun (WGS) entry which is preliminary data.</text>
</comment>
<evidence type="ECO:0000259" key="4">
    <source>
        <dbReference type="PROSITE" id="PS51118"/>
    </source>
</evidence>
<dbReference type="Gene3D" id="1.10.10.10">
    <property type="entry name" value="Winged helix-like DNA-binding domain superfamily/Winged helix DNA-binding domain"/>
    <property type="match status" value="1"/>
</dbReference>
<evidence type="ECO:0000313" key="6">
    <source>
        <dbReference type="EMBL" id="MDT4511358.1"/>
    </source>
</evidence>
<reference evidence="5 7" key="1">
    <citation type="journal article" date="2019" name="Nat. Med.">
        <title>A library of human gut bacterial isolates paired with longitudinal multiomics data enables mechanistic microbiome research.</title>
        <authorList>
            <person name="Poyet M."/>
            <person name="Groussin M."/>
            <person name="Gibbons S.M."/>
            <person name="Avila-Pacheco J."/>
            <person name="Jiang X."/>
            <person name="Kearney S.M."/>
            <person name="Perrotta A.R."/>
            <person name="Berdy B."/>
            <person name="Zhao S."/>
            <person name="Lieberman T.D."/>
            <person name="Swanson P.K."/>
            <person name="Smith M."/>
            <person name="Roesemann S."/>
            <person name="Alexander J.E."/>
            <person name="Rich S.A."/>
            <person name="Livny J."/>
            <person name="Vlamakis H."/>
            <person name="Clish C."/>
            <person name="Bullock K."/>
            <person name="Deik A."/>
            <person name="Scott J."/>
            <person name="Pierce K.A."/>
            <person name="Xavier R.J."/>
            <person name="Alm E.J."/>
        </authorList>
    </citation>
    <scope>NUCLEOTIDE SEQUENCE [LARGE SCALE GENOMIC DNA]</scope>
    <source>
        <strain evidence="5 7">BIOML-A7</strain>
    </source>
</reference>
<protein>
    <submittedName>
        <fullName evidence="6">Helix-turn-helix domain-containing protein</fullName>
    </submittedName>
    <submittedName>
        <fullName evidence="5">Helix-turn-helix transcriptional regulator</fullName>
    </submittedName>
</protein>